<organism evidence="5 6">
    <name type="scientific">Glycomyces luteolus</name>
    <dbReference type="NCBI Taxonomy" id="2670330"/>
    <lineage>
        <taxon>Bacteria</taxon>
        <taxon>Bacillati</taxon>
        <taxon>Actinomycetota</taxon>
        <taxon>Actinomycetes</taxon>
        <taxon>Glycomycetales</taxon>
        <taxon>Glycomycetaceae</taxon>
        <taxon>Glycomyces</taxon>
    </lineage>
</organism>
<name>A0A9X3PFU8_9ACTN</name>
<feature type="domain" description="Carboxylesterase type B" evidence="4">
    <location>
        <begin position="2"/>
        <end position="119"/>
    </location>
</feature>
<protein>
    <recommendedName>
        <fullName evidence="3">Carboxylic ester hydrolase</fullName>
        <ecNumber evidence="3">3.1.1.-</ecNumber>
    </recommendedName>
</protein>
<dbReference type="Gene3D" id="3.40.50.1820">
    <property type="entry name" value="alpha/beta hydrolase"/>
    <property type="match status" value="1"/>
</dbReference>
<evidence type="ECO:0000256" key="3">
    <source>
        <dbReference type="RuleBase" id="RU361235"/>
    </source>
</evidence>
<evidence type="ECO:0000313" key="6">
    <source>
        <dbReference type="Proteomes" id="UP001146067"/>
    </source>
</evidence>
<dbReference type="InterPro" id="IPR019826">
    <property type="entry name" value="Carboxylesterase_B_AS"/>
</dbReference>
<dbReference type="RefSeq" id="WP_270112829.1">
    <property type="nucleotide sequence ID" value="NZ_JAPZVP010000027.1"/>
</dbReference>
<evidence type="ECO:0000259" key="4">
    <source>
        <dbReference type="Pfam" id="PF00135"/>
    </source>
</evidence>
<dbReference type="EMBL" id="JAPZVP010000027">
    <property type="protein sequence ID" value="MDA1362700.1"/>
    <property type="molecule type" value="Genomic_DNA"/>
</dbReference>
<dbReference type="InterPro" id="IPR029058">
    <property type="entry name" value="AB_hydrolase_fold"/>
</dbReference>
<comment type="caution">
    <text evidence="5">The sequence shown here is derived from an EMBL/GenBank/DDBJ whole genome shotgun (WGS) entry which is preliminary data.</text>
</comment>
<dbReference type="SUPFAM" id="SSF53474">
    <property type="entry name" value="alpha/beta-Hydrolases"/>
    <property type="match status" value="1"/>
</dbReference>
<dbReference type="GO" id="GO:0016787">
    <property type="term" value="F:hydrolase activity"/>
    <property type="evidence" value="ECO:0007669"/>
    <property type="project" value="UniProtKB-KW"/>
</dbReference>
<accession>A0A9X3PFU8</accession>
<dbReference type="Proteomes" id="UP001146067">
    <property type="component" value="Unassembled WGS sequence"/>
</dbReference>
<sequence length="127" mass="12833">MAAFGGDADNVTVAGQSAGAFSIAALLAAPAAAGTFHRAILQSGNAGRIAKADTGTAIAADLLAALGLSKVDDLLQVPVEQILKAQNTVVDTDMGRRSLPGGRARGIVLDGRVLPRDPLRPGCERCS</sequence>
<dbReference type="Pfam" id="PF00135">
    <property type="entry name" value="COesterase"/>
    <property type="match status" value="1"/>
</dbReference>
<reference evidence="5" key="1">
    <citation type="submission" date="2022-12" db="EMBL/GenBank/DDBJ databases">
        <title>Gycomyces niveus sp.nov.,a novel actinomycete isolated from soil in Shouguan.</title>
        <authorList>
            <person name="Yang X."/>
        </authorList>
    </citation>
    <scope>NUCLEOTIDE SEQUENCE</scope>
    <source>
        <strain evidence="5">NEAU-A15</strain>
    </source>
</reference>
<dbReference type="PANTHER" id="PTHR11559">
    <property type="entry name" value="CARBOXYLESTERASE"/>
    <property type="match status" value="1"/>
</dbReference>
<keyword evidence="2 3" id="KW-0378">Hydrolase</keyword>
<comment type="similarity">
    <text evidence="1 3">Belongs to the type-B carboxylesterase/lipase family.</text>
</comment>
<dbReference type="AlphaFoldDB" id="A0A9X3PFU8"/>
<dbReference type="InterPro" id="IPR002018">
    <property type="entry name" value="CarbesteraseB"/>
</dbReference>
<proteinExistence type="inferred from homology"/>
<evidence type="ECO:0000256" key="2">
    <source>
        <dbReference type="ARBA" id="ARBA00022801"/>
    </source>
</evidence>
<dbReference type="EC" id="3.1.1.-" evidence="3"/>
<evidence type="ECO:0000313" key="5">
    <source>
        <dbReference type="EMBL" id="MDA1362700.1"/>
    </source>
</evidence>
<dbReference type="InterPro" id="IPR050309">
    <property type="entry name" value="Type-B_Carboxylest/Lipase"/>
</dbReference>
<keyword evidence="6" id="KW-1185">Reference proteome</keyword>
<evidence type="ECO:0000256" key="1">
    <source>
        <dbReference type="ARBA" id="ARBA00005964"/>
    </source>
</evidence>
<gene>
    <name evidence="5" type="ORF">O1R50_23975</name>
</gene>
<dbReference type="PROSITE" id="PS00122">
    <property type="entry name" value="CARBOXYLESTERASE_B_1"/>
    <property type="match status" value="1"/>
</dbReference>